<comment type="caution">
    <text evidence="3">The sequence shown here is derived from an EMBL/GenBank/DDBJ whole genome shotgun (WGS) entry which is preliminary data.</text>
</comment>
<feature type="signal peptide" evidence="2">
    <location>
        <begin position="1"/>
        <end position="21"/>
    </location>
</feature>
<proteinExistence type="predicted"/>
<evidence type="ECO:0000256" key="2">
    <source>
        <dbReference type="SAM" id="SignalP"/>
    </source>
</evidence>
<feature type="chain" id="PRO_5037092951" evidence="2">
    <location>
        <begin position="22"/>
        <end position="335"/>
    </location>
</feature>
<accession>A0A938WXE7</accession>
<dbReference type="SUPFAM" id="SSF53474">
    <property type="entry name" value="alpha/beta-Hydrolases"/>
    <property type="match status" value="1"/>
</dbReference>
<dbReference type="Gene3D" id="3.40.50.1820">
    <property type="entry name" value="alpha/beta hydrolase"/>
    <property type="match status" value="1"/>
</dbReference>
<dbReference type="Proteomes" id="UP000718821">
    <property type="component" value="Unassembled WGS sequence"/>
</dbReference>
<protein>
    <submittedName>
        <fullName evidence="3">Alpha/beta hydrolase</fullName>
    </submittedName>
</protein>
<sequence>MAGAGLGLAAAGAAAAVLATADSLFATLIDTQSPKSVLRRKEQAAADGRAEAGAGRPAAGTRPVRDAGEQAEAARWFEESRQPVAMRSHDGLRLRAWLVDPDCADPTPHRYAVCCHGYSGGPDEMAKVAHRYARMGFTVMVPAMRAHAPSEGRYVGMGWLDRIDLLGWIRLIVQADPEARILLHGQSMGAAAVMMAAGEASLPRNVVAAVADCGYTSVWDEFLAQARVLYHAPRWLAAPVLAAMSALARRRAGYGFKEASCLRQLRHTTIPMLFVHGGADDVVPVACLERLYEACNSVHREKLLVRGAGHTMSSSVDPMRYWGTVGRFVGEAFGR</sequence>
<gene>
    <name evidence="3" type="ORF">H7U32_03425</name>
</gene>
<evidence type="ECO:0000313" key="3">
    <source>
        <dbReference type="EMBL" id="MBM6699388.1"/>
    </source>
</evidence>
<dbReference type="RefSeq" id="WP_204468075.1">
    <property type="nucleotide sequence ID" value="NZ_JACLYU010000003.1"/>
</dbReference>
<feature type="region of interest" description="Disordered" evidence="1">
    <location>
        <begin position="36"/>
        <end position="72"/>
    </location>
</feature>
<dbReference type="EMBL" id="JACLYU010000003">
    <property type="protein sequence ID" value="MBM6699388.1"/>
    <property type="molecule type" value="Genomic_DNA"/>
</dbReference>
<organism evidence="3 4">
    <name type="scientific">Bifidobacterium pullorum subsp. saeculare</name>
    <dbReference type="NCBI Taxonomy" id="78257"/>
    <lineage>
        <taxon>Bacteria</taxon>
        <taxon>Bacillati</taxon>
        <taxon>Actinomycetota</taxon>
        <taxon>Actinomycetes</taxon>
        <taxon>Bifidobacteriales</taxon>
        <taxon>Bifidobacteriaceae</taxon>
        <taxon>Bifidobacterium</taxon>
    </lineage>
</organism>
<keyword evidence="2" id="KW-0732">Signal</keyword>
<dbReference type="InterPro" id="IPR029058">
    <property type="entry name" value="AB_hydrolase_fold"/>
</dbReference>
<reference evidence="3" key="1">
    <citation type="submission" date="2020-08" db="EMBL/GenBank/DDBJ databases">
        <authorList>
            <person name="Cejkova D."/>
            <person name="Kubasova T."/>
            <person name="Jahodarova E."/>
            <person name="Rychlik I."/>
        </authorList>
    </citation>
    <scope>NUCLEOTIDE SEQUENCE</scope>
    <source>
        <strain evidence="3">An836</strain>
    </source>
</reference>
<keyword evidence="4" id="KW-1185">Reference proteome</keyword>
<dbReference type="InterPro" id="IPR052920">
    <property type="entry name" value="DNA-binding_regulatory"/>
</dbReference>
<name>A0A938WXE7_9BIFI</name>
<feature type="compositionally biased region" description="Basic and acidic residues" evidence="1">
    <location>
        <begin position="39"/>
        <end position="50"/>
    </location>
</feature>
<dbReference type="PANTHER" id="PTHR43358">
    <property type="entry name" value="ALPHA/BETA-HYDROLASE"/>
    <property type="match status" value="1"/>
</dbReference>
<evidence type="ECO:0000313" key="4">
    <source>
        <dbReference type="Proteomes" id="UP000718821"/>
    </source>
</evidence>
<reference evidence="3" key="2">
    <citation type="journal article" date="2021" name="Sci. Rep.">
        <title>The distribution of antibiotic resistance genes in chicken gut microbiota commensals.</title>
        <authorList>
            <person name="Juricova H."/>
            <person name="Matiasovicova J."/>
            <person name="Kubasova T."/>
            <person name="Cejkova D."/>
            <person name="Rychlik I."/>
        </authorList>
    </citation>
    <scope>NUCLEOTIDE SEQUENCE</scope>
    <source>
        <strain evidence="3">An836</strain>
    </source>
</reference>
<feature type="compositionally biased region" description="Low complexity" evidence="1">
    <location>
        <begin position="51"/>
        <end position="62"/>
    </location>
</feature>
<dbReference type="AlphaFoldDB" id="A0A938WXE7"/>
<dbReference type="GO" id="GO:0016787">
    <property type="term" value="F:hydrolase activity"/>
    <property type="evidence" value="ECO:0007669"/>
    <property type="project" value="UniProtKB-KW"/>
</dbReference>
<dbReference type="PANTHER" id="PTHR43358:SF4">
    <property type="entry name" value="ALPHA_BETA HYDROLASE FOLD-1 DOMAIN-CONTAINING PROTEIN"/>
    <property type="match status" value="1"/>
</dbReference>
<keyword evidence="3" id="KW-0378">Hydrolase</keyword>
<evidence type="ECO:0000256" key="1">
    <source>
        <dbReference type="SAM" id="MobiDB-lite"/>
    </source>
</evidence>